<dbReference type="GO" id="GO:0062129">
    <property type="term" value="C:chitin-based extracellular matrix"/>
    <property type="evidence" value="ECO:0007669"/>
    <property type="project" value="TreeGrafter"/>
</dbReference>
<dbReference type="InterPro" id="IPR050468">
    <property type="entry name" value="Cuticle_Struct_Prot"/>
</dbReference>
<feature type="signal peptide" evidence="4">
    <location>
        <begin position="1"/>
        <end position="16"/>
    </location>
</feature>
<evidence type="ECO:0000256" key="3">
    <source>
        <dbReference type="PROSITE-ProRule" id="PRU00497"/>
    </source>
</evidence>
<protein>
    <submittedName>
        <fullName evidence="5">Uncharacterized protein</fullName>
    </submittedName>
</protein>
<evidence type="ECO:0000256" key="1">
    <source>
        <dbReference type="ARBA" id="ARBA00022460"/>
    </source>
</evidence>
<keyword evidence="6" id="KW-1185">Reference proteome</keyword>
<evidence type="ECO:0000313" key="6">
    <source>
        <dbReference type="Proteomes" id="UP001231518"/>
    </source>
</evidence>
<sequence length="144" mass="15143">MKFLVVLAVAIACVSADVSHIVKDESSAPIVKSDYEISPEGNFQYAYETGNGIYAQGQGVVKNANSEYPSLELQGGYRYTAPNGEPIEVSYVAGENGFEPQGSHLPVAPPTPEPILRALAYLAANPPPAEVVRAGPAPPKPAYG</sequence>
<accession>A0AAD7YW78</accession>
<feature type="chain" id="PRO_5042211000" evidence="4">
    <location>
        <begin position="17"/>
        <end position="144"/>
    </location>
</feature>
<dbReference type="PROSITE" id="PS51155">
    <property type="entry name" value="CHIT_BIND_RR_2"/>
    <property type="match status" value="1"/>
</dbReference>
<dbReference type="PRINTS" id="PR00947">
    <property type="entry name" value="CUTICLE"/>
</dbReference>
<proteinExistence type="predicted"/>
<evidence type="ECO:0000256" key="4">
    <source>
        <dbReference type="SAM" id="SignalP"/>
    </source>
</evidence>
<organism evidence="5 6">
    <name type="scientific">Mythimna separata</name>
    <name type="common">Oriental armyworm</name>
    <name type="synonym">Pseudaletia separata</name>
    <dbReference type="NCBI Taxonomy" id="271217"/>
    <lineage>
        <taxon>Eukaryota</taxon>
        <taxon>Metazoa</taxon>
        <taxon>Ecdysozoa</taxon>
        <taxon>Arthropoda</taxon>
        <taxon>Hexapoda</taxon>
        <taxon>Insecta</taxon>
        <taxon>Pterygota</taxon>
        <taxon>Neoptera</taxon>
        <taxon>Endopterygota</taxon>
        <taxon>Lepidoptera</taxon>
        <taxon>Glossata</taxon>
        <taxon>Ditrysia</taxon>
        <taxon>Noctuoidea</taxon>
        <taxon>Noctuidae</taxon>
        <taxon>Noctuinae</taxon>
        <taxon>Hadenini</taxon>
        <taxon>Mythimna</taxon>
    </lineage>
</organism>
<dbReference type="PANTHER" id="PTHR10380">
    <property type="entry name" value="CUTICLE PROTEIN"/>
    <property type="match status" value="1"/>
</dbReference>
<evidence type="ECO:0000256" key="2">
    <source>
        <dbReference type="ARBA" id="ARBA00022729"/>
    </source>
</evidence>
<dbReference type="PROSITE" id="PS00233">
    <property type="entry name" value="CHIT_BIND_RR_1"/>
    <property type="match status" value="1"/>
</dbReference>
<dbReference type="EMBL" id="JARGEI010000005">
    <property type="protein sequence ID" value="KAJ8731540.1"/>
    <property type="molecule type" value="Genomic_DNA"/>
</dbReference>
<gene>
    <name evidence="5" type="ORF">PYW07_004704</name>
</gene>
<evidence type="ECO:0000313" key="5">
    <source>
        <dbReference type="EMBL" id="KAJ8731540.1"/>
    </source>
</evidence>
<dbReference type="InterPro" id="IPR000618">
    <property type="entry name" value="Insect_cuticle"/>
</dbReference>
<dbReference type="Pfam" id="PF00379">
    <property type="entry name" value="Chitin_bind_4"/>
    <property type="match status" value="1"/>
</dbReference>
<dbReference type="PANTHER" id="PTHR10380:SF173">
    <property type="entry name" value="CUTICULAR PROTEIN 47EF, ISOFORM C-RELATED"/>
    <property type="match status" value="1"/>
</dbReference>
<keyword evidence="1 3" id="KW-0193">Cuticle</keyword>
<dbReference type="AlphaFoldDB" id="A0AAD7YW78"/>
<comment type="caution">
    <text evidence="5">The sequence shown here is derived from an EMBL/GenBank/DDBJ whole genome shotgun (WGS) entry which is preliminary data.</text>
</comment>
<keyword evidence="2 4" id="KW-0732">Signal</keyword>
<reference evidence="5" key="1">
    <citation type="submission" date="2023-03" db="EMBL/GenBank/DDBJ databases">
        <title>Chromosome-level genomes of two armyworms, Mythimna separata and Mythimna loreyi, provide insights into the biosynthesis and reception of sex pheromones.</title>
        <authorList>
            <person name="Zhao H."/>
        </authorList>
    </citation>
    <scope>NUCLEOTIDE SEQUENCE</scope>
    <source>
        <strain evidence="5">BeijingLab</strain>
        <tissue evidence="5">Pupa</tissue>
    </source>
</reference>
<name>A0AAD7YW78_MYTSE</name>
<dbReference type="GO" id="GO:0008010">
    <property type="term" value="F:structural constituent of chitin-based larval cuticle"/>
    <property type="evidence" value="ECO:0007669"/>
    <property type="project" value="TreeGrafter"/>
</dbReference>
<dbReference type="InterPro" id="IPR031311">
    <property type="entry name" value="CHIT_BIND_RR_consensus"/>
</dbReference>
<dbReference type="Proteomes" id="UP001231518">
    <property type="component" value="Chromosome 16"/>
</dbReference>